<keyword evidence="6" id="KW-1185">Reference proteome</keyword>
<evidence type="ECO:0000256" key="1">
    <source>
        <dbReference type="ARBA" id="ARBA00023125"/>
    </source>
</evidence>
<evidence type="ECO:0000313" key="6">
    <source>
        <dbReference type="Proteomes" id="UP001500979"/>
    </source>
</evidence>
<evidence type="ECO:0000313" key="5">
    <source>
        <dbReference type="EMBL" id="GAA2806671.1"/>
    </source>
</evidence>
<gene>
    <name evidence="5" type="ORF">GCM10010470_47420</name>
</gene>
<dbReference type="EMBL" id="BAAAUX010000019">
    <property type="protein sequence ID" value="GAA2806671.1"/>
    <property type="molecule type" value="Genomic_DNA"/>
</dbReference>
<dbReference type="RefSeq" id="WP_344683185.1">
    <property type="nucleotide sequence ID" value="NZ_BAAAUX010000019.1"/>
</dbReference>
<keyword evidence="2" id="KW-0233">DNA recombination</keyword>
<evidence type="ECO:0000256" key="3">
    <source>
        <dbReference type="SAM" id="MobiDB-lite"/>
    </source>
</evidence>
<evidence type="ECO:0000259" key="4">
    <source>
        <dbReference type="PROSITE" id="PS51737"/>
    </source>
</evidence>
<sequence length="240" mass="27545">MGRRLQRLEPDPDTAPHVRWIFIQRLERKSLASIARALNDQRVPCPSGADPHRNPHRAGHAWAVPTVSSILTNPRYTGRQVWNRQHTYRTPDEDDSALQLWGRPQQWVISKQDTHPALVSETDFVAVHTIRARRSTSDGSARSYLLAGLVQCGLCQRRMDSHRVNNRPGYRCRHGHTSTRHRPPPRQPKNLYTREDHLLAQITTDIPHTDQPEALAQYLRDHGLIIIYNKKGSVVITDRA</sequence>
<dbReference type="InterPro" id="IPR038109">
    <property type="entry name" value="DNA_bind_recomb_sf"/>
</dbReference>
<dbReference type="Pfam" id="PF13408">
    <property type="entry name" value="Zn_ribbon_recom"/>
    <property type="match status" value="1"/>
</dbReference>
<proteinExistence type="predicted"/>
<feature type="compositionally biased region" description="Basic residues" evidence="3">
    <location>
        <begin position="170"/>
        <end position="184"/>
    </location>
</feature>
<dbReference type="InterPro" id="IPR011109">
    <property type="entry name" value="DNA_bind_recombinase_dom"/>
</dbReference>
<comment type="caution">
    <text evidence="5">The sequence shown here is derived from an EMBL/GenBank/DDBJ whole genome shotgun (WGS) entry which is preliminary data.</text>
</comment>
<keyword evidence="1" id="KW-0238">DNA-binding</keyword>
<dbReference type="Gene3D" id="3.90.1750.20">
    <property type="entry name" value="Putative Large Serine Recombinase, Chain B, Domain 2"/>
    <property type="match status" value="1"/>
</dbReference>
<organism evidence="5 6">
    <name type="scientific">Saccharopolyspora taberi</name>
    <dbReference type="NCBI Taxonomy" id="60895"/>
    <lineage>
        <taxon>Bacteria</taxon>
        <taxon>Bacillati</taxon>
        <taxon>Actinomycetota</taxon>
        <taxon>Actinomycetes</taxon>
        <taxon>Pseudonocardiales</taxon>
        <taxon>Pseudonocardiaceae</taxon>
        <taxon>Saccharopolyspora</taxon>
    </lineage>
</organism>
<dbReference type="PANTHER" id="PTHR30461:SF2">
    <property type="entry name" value="SERINE RECOMBINASE PINE-RELATED"/>
    <property type="match status" value="1"/>
</dbReference>
<dbReference type="Pfam" id="PF07508">
    <property type="entry name" value="Recombinase"/>
    <property type="match status" value="1"/>
</dbReference>
<reference evidence="5 6" key="1">
    <citation type="journal article" date="2019" name="Int. J. Syst. Evol. Microbiol.">
        <title>The Global Catalogue of Microorganisms (GCM) 10K type strain sequencing project: providing services to taxonomists for standard genome sequencing and annotation.</title>
        <authorList>
            <consortium name="The Broad Institute Genomics Platform"/>
            <consortium name="The Broad Institute Genome Sequencing Center for Infectious Disease"/>
            <person name="Wu L."/>
            <person name="Ma J."/>
        </authorList>
    </citation>
    <scope>NUCLEOTIDE SEQUENCE [LARGE SCALE GENOMIC DNA]</scope>
    <source>
        <strain evidence="5 6">JCM 9383</strain>
    </source>
</reference>
<dbReference type="PROSITE" id="PS51737">
    <property type="entry name" value="RECOMBINASE_DNA_BIND"/>
    <property type="match status" value="1"/>
</dbReference>
<dbReference type="InterPro" id="IPR025827">
    <property type="entry name" value="Zn_ribbon_recom_dom"/>
</dbReference>
<feature type="domain" description="Recombinase" evidence="4">
    <location>
        <begin position="1"/>
        <end position="137"/>
    </location>
</feature>
<feature type="region of interest" description="Disordered" evidence="3">
    <location>
        <begin position="166"/>
        <end position="190"/>
    </location>
</feature>
<dbReference type="InterPro" id="IPR050639">
    <property type="entry name" value="SSR_resolvase"/>
</dbReference>
<protein>
    <recommendedName>
        <fullName evidence="4">Recombinase domain-containing protein</fullName>
    </recommendedName>
</protein>
<dbReference type="PANTHER" id="PTHR30461">
    <property type="entry name" value="DNA-INVERTASE FROM LAMBDOID PROPHAGE"/>
    <property type="match status" value="1"/>
</dbReference>
<accession>A0ABN3VHU3</accession>
<name>A0ABN3VHU3_9PSEU</name>
<dbReference type="Proteomes" id="UP001500979">
    <property type="component" value="Unassembled WGS sequence"/>
</dbReference>
<evidence type="ECO:0000256" key="2">
    <source>
        <dbReference type="ARBA" id="ARBA00023172"/>
    </source>
</evidence>